<keyword evidence="2" id="KW-0732">Signal</keyword>
<dbReference type="InterPro" id="IPR013783">
    <property type="entry name" value="Ig-like_fold"/>
</dbReference>
<dbReference type="Gene3D" id="2.60.40.10">
    <property type="entry name" value="Immunoglobulins"/>
    <property type="match status" value="1"/>
</dbReference>
<organism evidence="4 5">
    <name type="scientific">Comamonas serinivorans</name>
    <dbReference type="NCBI Taxonomy" id="1082851"/>
    <lineage>
        <taxon>Bacteria</taxon>
        <taxon>Pseudomonadati</taxon>
        <taxon>Pseudomonadota</taxon>
        <taxon>Betaproteobacteria</taxon>
        <taxon>Burkholderiales</taxon>
        <taxon>Comamonadaceae</taxon>
        <taxon>Comamonas</taxon>
    </lineage>
</organism>
<feature type="signal peptide" evidence="2">
    <location>
        <begin position="1"/>
        <end position="39"/>
    </location>
</feature>
<dbReference type="Pfam" id="PF01345">
    <property type="entry name" value="DUF11"/>
    <property type="match status" value="1"/>
</dbReference>
<sequence>MRMNDVWVARAWAHILLSARAFRSAVLIGLLASSGWAHAAVGAIAVQQTTPATQESGRPFTYSINFTCSQGGSSDLSCNGLVITIPVSATVANWPRTFSGLPSGSSTAYVGGNLVVTLPPSVNTTGSSIAFLLTLTPPNNTTPNNTSWSIQASMTGANISPVVSETRTSTATASLLFQLVKTTNGNVTGTVARIGDTVTFRIAAYCDIRGTTFGDLYLDEFRLVDVLPPTVTYVSSNPPGQYDPVARTVTWNASVPPAATHPLNSPFPAQCQAPDPGAGITVNATNFYTITARINDGTELPAVPVVPSPSGLISNTVGATYSAIDSAASDTKNATSSLTAYVDPPPVGNIISKTATAPYPGLPNYTYPGNWNASPPSSGNNSSEANYVITTSMANLPLGYQPEVYDPMPCLSNYDSTIGRFSSLPMANLAASPYGNLCTSPAFHPEAFTVRPRAIAGYPAYGYAAAYANGWRPIAVLTDGSQVPVDSSNPAGAGVDMDFPIPASLVGRVAMIVYPRHPAIAPFPELSTLGVQYQSWIFGYADAQVESRLLPNAGGFNRLTVLNRAYLRSFWRDETTARYQAVHETANFAVQRPVKQIGILKSFTGGSATVSPIGLHDPTGANGGPYTGLSLNASVLSVEPIDSEIVITDLLPQGMTVPDFYRTNPADPASAFQPTIRVRINRGTGSVLVHSLEVPWTVIDNHLGTGRQLIRIVIPPNRPGSPSPGPTFPLGIGEFSVLTDLATRPPGTPGPTSGGVTPLYLHTQVQAGSYENTGRIFAPELDNLSTTCRHLTNTVNVYSPTDPLNESGYGPATAHCQHTISVARPGTGAGAFDIDKQVRGNLDAVYRNFGDPGNVSLTGGSARYRVRWTNTGGTPLQNVVFYDVLPGLGDLRTASNVPRNSAFPVVFAGMVTPLPSGVTVEYSGSANACRADVYPAQPAGCVNDWVSNPAAVAGGPAGVKALKVTSSQVYNAGSAFAVEFNVTIAGVSRGQMAYNNAAAVAAYSSGDRMLPVDGRPVGLRGTDDSQLTIGKVVDRARAARGDTLTYTVTVHNAGPLPAIGVAVSDALPADLVFASASDGGVHDGAAAGGQIGWVIDVAANSSRTLTVTGTAADTAALNTALINSVGLTNPPAGFQPPLVENACAADATRACAATVIEQLVEVSGRVYVESATSPNTQDDGAAIDPGVAVHTVTLTCTAPEIGPLTTLTDSSGHFSFAAVPAQASCSLVAVPPAGHQARYTQTGQTGDPASQGPLDTGVAGSVDALTIALTVPTTGSTGNLFALAMQTDMTSATTCLPASPTYGGVVQCTVTCTNVGSAVADQAFCSVPNAGSLPGSPVPICGAPTQLAPGGSLTCTVSFTVPVGSEGIPVTGGTGAANDRDGGVDPSAGNNPSGATVNAGPSAVMPVPGLDLKGLLILLGVLVWAVSWQRKPLQRRIGS</sequence>
<protein>
    <recommendedName>
        <fullName evidence="3">DUF11 domain-containing protein</fullName>
    </recommendedName>
</protein>
<evidence type="ECO:0000256" key="1">
    <source>
        <dbReference type="SAM" id="MobiDB-lite"/>
    </source>
</evidence>
<dbReference type="InterPro" id="IPR051172">
    <property type="entry name" value="Chlamydia_OmcB"/>
</dbReference>
<feature type="chain" id="PRO_5012847031" description="DUF11 domain-containing protein" evidence="2">
    <location>
        <begin position="40"/>
        <end position="1439"/>
    </location>
</feature>
<dbReference type="PANTHER" id="PTHR34819">
    <property type="entry name" value="LARGE CYSTEINE-RICH PERIPLASMIC PROTEIN OMCB"/>
    <property type="match status" value="1"/>
</dbReference>
<dbReference type="InterPro" id="IPR047589">
    <property type="entry name" value="DUF11_rpt"/>
</dbReference>
<name>A0A1Y0ES13_9BURK</name>
<accession>A0A1Y0ES13</accession>
<dbReference type="Proteomes" id="UP000196138">
    <property type="component" value="Chromosome"/>
</dbReference>
<evidence type="ECO:0000313" key="4">
    <source>
        <dbReference type="EMBL" id="ARU06288.1"/>
    </source>
</evidence>
<feature type="domain" description="DUF11" evidence="3">
    <location>
        <begin position="1027"/>
        <end position="1124"/>
    </location>
</feature>
<evidence type="ECO:0000313" key="5">
    <source>
        <dbReference type="Proteomes" id="UP000196138"/>
    </source>
</evidence>
<dbReference type="EMBL" id="CP021455">
    <property type="protein sequence ID" value="ARU06288.1"/>
    <property type="molecule type" value="Genomic_DNA"/>
</dbReference>
<dbReference type="NCBIfam" id="TIGR01451">
    <property type="entry name" value="B_ant_repeat"/>
    <property type="match status" value="1"/>
</dbReference>
<keyword evidence="5" id="KW-1185">Reference proteome</keyword>
<evidence type="ECO:0000259" key="3">
    <source>
        <dbReference type="Pfam" id="PF01345"/>
    </source>
</evidence>
<dbReference type="KEGG" id="cser:CCO03_17825"/>
<gene>
    <name evidence="4" type="ORF">CCO03_17825</name>
</gene>
<dbReference type="OrthoDB" id="158862at2"/>
<dbReference type="InterPro" id="IPR001434">
    <property type="entry name" value="OmcB-like_DUF11"/>
</dbReference>
<evidence type="ECO:0000256" key="2">
    <source>
        <dbReference type="SAM" id="SignalP"/>
    </source>
</evidence>
<feature type="region of interest" description="Disordered" evidence="1">
    <location>
        <begin position="1372"/>
        <end position="1395"/>
    </location>
</feature>
<proteinExistence type="predicted"/>
<dbReference type="PANTHER" id="PTHR34819:SF3">
    <property type="entry name" value="CELL SURFACE PROTEIN"/>
    <property type="match status" value="1"/>
</dbReference>
<reference evidence="4 5" key="1">
    <citation type="submission" date="2017-05" db="EMBL/GenBank/DDBJ databases">
        <authorList>
            <person name="Song R."/>
            <person name="Chenine A.L."/>
            <person name="Ruprecht R.M."/>
        </authorList>
    </citation>
    <scope>NUCLEOTIDE SEQUENCE [LARGE SCALE GENOMIC DNA]</scope>
    <source>
        <strain evidence="4 5">DSM 26136</strain>
    </source>
</reference>